<comment type="caution">
    <text evidence="2">The sequence shown here is derived from an EMBL/GenBank/DDBJ whole genome shotgun (WGS) entry which is preliminary data.</text>
</comment>
<dbReference type="Proteomes" id="UP000585507">
    <property type="component" value="Unassembled WGS sequence"/>
</dbReference>
<feature type="region of interest" description="Disordered" evidence="1">
    <location>
        <begin position="82"/>
        <end position="121"/>
    </location>
</feature>
<accession>A0A7W8X702</accession>
<evidence type="ECO:0000256" key="1">
    <source>
        <dbReference type="SAM" id="MobiDB-lite"/>
    </source>
</evidence>
<proteinExistence type="predicted"/>
<dbReference type="EMBL" id="JACHBK010000005">
    <property type="protein sequence ID" value="MBB5535760.1"/>
    <property type="molecule type" value="Genomic_DNA"/>
</dbReference>
<name>A0A7W8X702_9HYPH</name>
<sequence length="121" mass="13276">MQTRHSAPCRPPPGWPDPVREAGDRDETSAFDTEPSRPMRKTELAHVGRAAVCLHADQFFEIERLALRRKLLGFRFGRLLDPEAPGRAVPSAHGPTVSSRQWYCGRSAPSDRGSSGKPASG</sequence>
<dbReference type="AlphaFoldDB" id="A0A7W8X702"/>
<feature type="region of interest" description="Disordered" evidence="1">
    <location>
        <begin position="1"/>
        <end position="41"/>
    </location>
</feature>
<keyword evidence="3" id="KW-1185">Reference proteome</keyword>
<feature type="compositionally biased region" description="Basic and acidic residues" evidence="1">
    <location>
        <begin position="18"/>
        <end position="41"/>
    </location>
</feature>
<evidence type="ECO:0000313" key="2">
    <source>
        <dbReference type="EMBL" id="MBB5535760.1"/>
    </source>
</evidence>
<reference evidence="2 3" key="1">
    <citation type="submission" date="2020-08" db="EMBL/GenBank/DDBJ databases">
        <title>Genomic Encyclopedia of Type Strains, Phase IV (KMG-V): Genome sequencing to study the core and pangenomes of soil and plant-associated prokaryotes.</title>
        <authorList>
            <person name="Whitman W."/>
        </authorList>
    </citation>
    <scope>NUCLEOTIDE SEQUENCE [LARGE SCALE GENOMIC DNA]</scope>
    <source>
        <strain evidence="2 3">SEMIA 4084</strain>
    </source>
</reference>
<organism evidence="2 3">
    <name type="scientific">Rhizobium giardinii</name>
    <dbReference type="NCBI Taxonomy" id="56731"/>
    <lineage>
        <taxon>Bacteria</taxon>
        <taxon>Pseudomonadati</taxon>
        <taxon>Pseudomonadota</taxon>
        <taxon>Alphaproteobacteria</taxon>
        <taxon>Hyphomicrobiales</taxon>
        <taxon>Rhizobiaceae</taxon>
        <taxon>Rhizobium/Agrobacterium group</taxon>
        <taxon>Rhizobium</taxon>
    </lineage>
</organism>
<evidence type="ECO:0000313" key="3">
    <source>
        <dbReference type="Proteomes" id="UP000585507"/>
    </source>
</evidence>
<protein>
    <submittedName>
        <fullName evidence="2">Uncharacterized protein</fullName>
    </submittedName>
</protein>
<gene>
    <name evidence="2" type="ORF">GGD55_002464</name>
</gene>